<sequence length="53" mass="5895">MPASILQHWRAFFALDDPAPPENPHTDTDPPLPALLKSDVEAQCADVMRKLNL</sequence>
<dbReference type="Proteomes" id="UP000028605">
    <property type="component" value="Unassembled WGS sequence"/>
</dbReference>
<name>A0ABD3ZG65_HAFAL</name>
<proteinExistence type="predicted"/>
<organism evidence="1 2">
    <name type="scientific">Hafnia alvei ATCC 13337</name>
    <dbReference type="NCBI Taxonomy" id="910996"/>
    <lineage>
        <taxon>Bacteria</taxon>
        <taxon>Pseudomonadati</taxon>
        <taxon>Pseudomonadota</taxon>
        <taxon>Gammaproteobacteria</taxon>
        <taxon>Enterobacterales</taxon>
        <taxon>Hafniaceae</taxon>
        <taxon>Hafnia</taxon>
    </lineage>
</organism>
<reference evidence="2" key="1">
    <citation type="submission" date="2014-05" db="EMBL/GenBank/DDBJ databases">
        <title>ATOL: Assembling a taxonomically balanced genome-scale reconstruction of the evolutionary history of the Enterobacteriaceae.</title>
        <authorList>
            <person name="Plunkett G. III"/>
            <person name="Neeno-Eckwall E.C."/>
            <person name="Glasner J.D."/>
            <person name="Perna N.T."/>
        </authorList>
    </citation>
    <scope>NUCLEOTIDE SEQUENCE [LARGE SCALE GENOMIC DNA]</scope>
    <source>
        <strain evidence="2">ATCC 13337</strain>
    </source>
</reference>
<evidence type="ECO:0000313" key="2">
    <source>
        <dbReference type="Proteomes" id="UP000028605"/>
    </source>
</evidence>
<dbReference type="EMBL" id="JMPK01000043">
    <property type="protein sequence ID" value="KFC87655.1"/>
    <property type="molecule type" value="Genomic_DNA"/>
</dbReference>
<dbReference type="AlphaFoldDB" id="A0ABD3ZG65"/>
<evidence type="ECO:0000313" key="1">
    <source>
        <dbReference type="EMBL" id="KFC87655.1"/>
    </source>
</evidence>
<protein>
    <submittedName>
        <fullName evidence="1">Uncharacterized protein</fullName>
    </submittedName>
</protein>
<gene>
    <name evidence="1" type="ORF">GHAL_2351</name>
</gene>
<comment type="caution">
    <text evidence="1">The sequence shown here is derived from an EMBL/GenBank/DDBJ whole genome shotgun (WGS) entry which is preliminary data.</text>
</comment>
<accession>A0ABD3ZG65</accession>